<gene>
    <name evidence="1" type="ORF">CNE99_04635</name>
</gene>
<dbReference type="EMBL" id="NTKD01000017">
    <property type="protein sequence ID" value="PDH39940.1"/>
    <property type="molecule type" value="Genomic_DNA"/>
</dbReference>
<organism evidence="1 2">
    <name type="scientific">OM182 bacterium MED-G24</name>
    <dbReference type="NCBI Taxonomy" id="1986255"/>
    <lineage>
        <taxon>Bacteria</taxon>
        <taxon>Pseudomonadati</taxon>
        <taxon>Pseudomonadota</taxon>
        <taxon>Gammaproteobacteria</taxon>
        <taxon>OMG group</taxon>
        <taxon>OM182 clade</taxon>
    </lineage>
</organism>
<reference evidence="1 2" key="1">
    <citation type="submission" date="2017-08" db="EMBL/GenBank/DDBJ databases">
        <title>Fine stratification of microbial communities through a metagenomic profile of the photic zone.</title>
        <authorList>
            <person name="Haro-Moreno J.M."/>
            <person name="Lopez-Perez M."/>
            <person name="De La Torre J."/>
            <person name="Picazo A."/>
            <person name="Camacho A."/>
            <person name="Rodriguez-Valera F."/>
        </authorList>
    </citation>
    <scope>NUCLEOTIDE SEQUENCE [LARGE SCALE GENOMIC DNA]</scope>
    <source>
        <strain evidence="1">MED-G24</strain>
    </source>
</reference>
<sequence length="274" mass="30521">MKILGIDFTSAPGARKPITCVAAELRGNTLNFESLSEWTDFNAFETTLEGSGPWIAGIDLPFGQSRTFINNIGWPQTWSGYVGHVSTMSRHEFRATLDDYRRDRAAGDKEHRRECDIRTGAISPQKLYGVPLGLMFFEGAPRILRSGATVPGLQDGDPSRVILETYPGLLARQLVGRRSYKHDTRARQTTDQIEARRSILEYLMTGRVRSTHLVEVIAPGSLAEDPSGDQLDALLCAVQAAWAWQLRTEGYGLPRDFDPLEGWIVDPEALETRS</sequence>
<dbReference type="InterPro" id="IPR007362">
    <property type="entry name" value="DUF429"/>
</dbReference>
<dbReference type="AlphaFoldDB" id="A0A2A5WTR4"/>
<name>A0A2A5WTR4_9GAMM</name>
<evidence type="ECO:0000313" key="2">
    <source>
        <dbReference type="Proteomes" id="UP000219327"/>
    </source>
</evidence>
<dbReference type="Pfam" id="PF04250">
    <property type="entry name" value="DUF429"/>
    <property type="match status" value="1"/>
</dbReference>
<proteinExistence type="predicted"/>
<comment type="caution">
    <text evidence="1">The sequence shown here is derived from an EMBL/GenBank/DDBJ whole genome shotgun (WGS) entry which is preliminary data.</text>
</comment>
<dbReference type="Proteomes" id="UP000219327">
    <property type="component" value="Unassembled WGS sequence"/>
</dbReference>
<accession>A0A2A5WTR4</accession>
<protein>
    <submittedName>
        <fullName evidence="1">DUF429 domain-containing protein</fullName>
    </submittedName>
</protein>
<evidence type="ECO:0000313" key="1">
    <source>
        <dbReference type="EMBL" id="PDH39940.1"/>
    </source>
</evidence>